<dbReference type="Gene3D" id="3.40.390.10">
    <property type="entry name" value="Collagenase (Catalytic Domain)"/>
    <property type="match status" value="1"/>
</dbReference>
<keyword evidence="3" id="KW-0479">Metal-binding</keyword>
<dbReference type="AlphaFoldDB" id="A0A6A6VTF1"/>
<name>A0A6A6VTF1_9PEZI</name>
<dbReference type="GO" id="GO:0046872">
    <property type="term" value="F:metal ion binding"/>
    <property type="evidence" value="ECO:0007669"/>
    <property type="project" value="UniProtKB-KW"/>
</dbReference>
<dbReference type="GeneID" id="54489851"/>
<evidence type="ECO:0000256" key="1">
    <source>
        <dbReference type="ARBA" id="ARBA00008721"/>
    </source>
</evidence>
<feature type="signal peptide" evidence="9">
    <location>
        <begin position="1"/>
        <end position="17"/>
    </location>
</feature>
<protein>
    <submittedName>
        <fullName evidence="11">Extracellular metalloprotease</fullName>
    </submittedName>
</protein>
<keyword evidence="7 11" id="KW-0482">Metalloprotease</keyword>
<keyword evidence="12" id="KW-1185">Reference proteome</keyword>
<dbReference type="SUPFAM" id="SSF55486">
    <property type="entry name" value="Metalloproteases ('zincins'), catalytic domain"/>
    <property type="match status" value="1"/>
</dbReference>
<keyword evidence="2 11" id="KW-0645">Protease</keyword>
<keyword evidence="4 9" id="KW-0732">Signal</keyword>
<evidence type="ECO:0000256" key="2">
    <source>
        <dbReference type="ARBA" id="ARBA00022670"/>
    </source>
</evidence>
<proteinExistence type="inferred from homology"/>
<evidence type="ECO:0000256" key="8">
    <source>
        <dbReference type="ARBA" id="ARBA00023157"/>
    </source>
</evidence>
<dbReference type="InterPro" id="IPR024079">
    <property type="entry name" value="MetalloPept_cat_dom_sf"/>
</dbReference>
<keyword evidence="6" id="KW-0862">Zinc</keyword>
<reference evidence="11" key="1">
    <citation type="journal article" date="2020" name="Stud. Mycol.">
        <title>101 Dothideomycetes genomes: a test case for predicting lifestyles and emergence of pathogens.</title>
        <authorList>
            <person name="Haridas S."/>
            <person name="Albert R."/>
            <person name="Binder M."/>
            <person name="Bloem J."/>
            <person name="Labutti K."/>
            <person name="Salamov A."/>
            <person name="Andreopoulos B."/>
            <person name="Baker S."/>
            <person name="Barry K."/>
            <person name="Bills G."/>
            <person name="Bluhm B."/>
            <person name="Cannon C."/>
            <person name="Castanera R."/>
            <person name="Culley D."/>
            <person name="Daum C."/>
            <person name="Ezra D."/>
            <person name="Gonzalez J."/>
            <person name="Henrissat B."/>
            <person name="Kuo A."/>
            <person name="Liang C."/>
            <person name="Lipzen A."/>
            <person name="Lutzoni F."/>
            <person name="Magnuson J."/>
            <person name="Mondo S."/>
            <person name="Nolan M."/>
            <person name="Ohm R."/>
            <person name="Pangilinan J."/>
            <person name="Park H.-J."/>
            <person name="Ramirez L."/>
            <person name="Alfaro M."/>
            <person name="Sun H."/>
            <person name="Tritt A."/>
            <person name="Yoshinaga Y."/>
            <person name="Zwiers L.-H."/>
            <person name="Turgeon B."/>
            <person name="Goodwin S."/>
            <person name="Spatafora J."/>
            <person name="Crous P."/>
            <person name="Grigoriev I."/>
        </authorList>
    </citation>
    <scope>NUCLEOTIDE SEQUENCE</scope>
    <source>
        <strain evidence="11">CBS 121739</strain>
    </source>
</reference>
<sequence>MCAVLIVLAGLIALITAHPAEHTLLPRKSDFGCGSEPTKEFIATAQAMAAQEENGELFMTTATLEIATYFHLVTAKANEVSDTQLQQQIVVMNENYAPYGISFNVIGIDKTINSRWAYDQAELEMKGALRKGNYKTLNVYFQTSLGGNLGYCYFPTSGATPGSTILIRDGCAILAQSVPGGSSTNFNLGKTVTHEVGHWFGLFHTFQGGCDGGDSVADTPAQASPSSGCPIGRDSCSATGLDPVHNYMDYSDDSCYEEFTEGQKTRMYNMFHKYRAQAGDESSIVVI</sequence>
<dbReference type="CDD" id="cd04275">
    <property type="entry name" value="ZnMc_pappalysin_like"/>
    <property type="match status" value="1"/>
</dbReference>
<dbReference type="GO" id="GO:0006508">
    <property type="term" value="P:proteolysis"/>
    <property type="evidence" value="ECO:0007669"/>
    <property type="project" value="UniProtKB-KW"/>
</dbReference>
<evidence type="ECO:0000256" key="6">
    <source>
        <dbReference type="ARBA" id="ARBA00022833"/>
    </source>
</evidence>
<comment type="similarity">
    <text evidence="1">Belongs to the peptidase M43B family.</text>
</comment>
<dbReference type="OrthoDB" id="536211at2759"/>
<evidence type="ECO:0000256" key="9">
    <source>
        <dbReference type="SAM" id="SignalP"/>
    </source>
</evidence>
<evidence type="ECO:0000256" key="4">
    <source>
        <dbReference type="ARBA" id="ARBA00022729"/>
    </source>
</evidence>
<evidence type="ECO:0000313" key="11">
    <source>
        <dbReference type="EMBL" id="KAF2753159.1"/>
    </source>
</evidence>
<evidence type="ECO:0000256" key="3">
    <source>
        <dbReference type="ARBA" id="ARBA00022723"/>
    </source>
</evidence>
<dbReference type="RefSeq" id="XP_033595610.1">
    <property type="nucleotide sequence ID" value="XM_033748797.1"/>
</dbReference>
<feature type="chain" id="PRO_5025638994" evidence="9">
    <location>
        <begin position="18"/>
        <end position="287"/>
    </location>
</feature>
<feature type="domain" description="Peptidase M43 pregnancy-associated plasma-A" evidence="10">
    <location>
        <begin position="133"/>
        <end position="270"/>
    </location>
</feature>
<dbReference type="Pfam" id="PF05572">
    <property type="entry name" value="Peptidase_M43"/>
    <property type="match status" value="1"/>
</dbReference>
<dbReference type="PANTHER" id="PTHR47466:SF1">
    <property type="entry name" value="METALLOPROTEASE MEP1 (AFU_ORTHOLOGUE AFUA_1G07730)-RELATED"/>
    <property type="match status" value="1"/>
</dbReference>
<dbReference type="Proteomes" id="UP000799437">
    <property type="component" value="Unassembled WGS sequence"/>
</dbReference>
<dbReference type="PANTHER" id="PTHR47466">
    <property type="match status" value="1"/>
</dbReference>
<dbReference type="GO" id="GO:0008237">
    <property type="term" value="F:metallopeptidase activity"/>
    <property type="evidence" value="ECO:0007669"/>
    <property type="project" value="UniProtKB-KW"/>
</dbReference>
<organism evidence="11 12">
    <name type="scientific">Pseudovirgaria hyperparasitica</name>
    <dbReference type="NCBI Taxonomy" id="470096"/>
    <lineage>
        <taxon>Eukaryota</taxon>
        <taxon>Fungi</taxon>
        <taxon>Dikarya</taxon>
        <taxon>Ascomycota</taxon>
        <taxon>Pezizomycotina</taxon>
        <taxon>Dothideomycetes</taxon>
        <taxon>Dothideomycetes incertae sedis</taxon>
        <taxon>Acrospermales</taxon>
        <taxon>Acrospermaceae</taxon>
        <taxon>Pseudovirgaria</taxon>
    </lineage>
</organism>
<keyword evidence="5" id="KW-0378">Hydrolase</keyword>
<gene>
    <name evidence="11" type="ORF">EJ05DRAFT_523295</name>
</gene>
<evidence type="ECO:0000256" key="5">
    <source>
        <dbReference type="ARBA" id="ARBA00022801"/>
    </source>
</evidence>
<keyword evidence="8" id="KW-1015">Disulfide bond</keyword>
<accession>A0A6A6VTF1</accession>
<dbReference type="EMBL" id="ML996586">
    <property type="protein sequence ID" value="KAF2753159.1"/>
    <property type="molecule type" value="Genomic_DNA"/>
</dbReference>
<evidence type="ECO:0000259" key="10">
    <source>
        <dbReference type="Pfam" id="PF05572"/>
    </source>
</evidence>
<evidence type="ECO:0000313" key="12">
    <source>
        <dbReference type="Proteomes" id="UP000799437"/>
    </source>
</evidence>
<dbReference type="InterPro" id="IPR008754">
    <property type="entry name" value="Peptidase_M43"/>
</dbReference>
<evidence type="ECO:0000256" key="7">
    <source>
        <dbReference type="ARBA" id="ARBA00023049"/>
    </source>
</evidence>